<dbReference type="SUPFAM" id="SSF55785">
    <property type="entry name" value="PYP-like sensor domain (PAS domain)"/>
    <property type="match status" value="5"/>
</dbReference>
<feature type="domain" description="PAS" evidence="10">
    <location>
        <begin position="283"/>
        <end position="329"/>
    </location>
</feature>
<keyword evidence="5" id="KW-0418">Kinase</keyword>
<dbReference type="PANTHER" id="PTHR43304">
    <property type="entry name" value="PHYTOCHROME-LIKE PROTEIN CPH1"/>
    <property type="match status" value="1"/>
</dbReference>
<keyword evidence="13" id="KW-1185">Reference proteome</keyword>
<dbReference type="InterPro" id="IPR013656">
    <property type="entry name" value="PAS_4"/>
</dbReference>
<dbReference type="PANTHER" id="PTHR43304:SF1">
    <property type="entry name" value="PAC DOMAIN-CONTAINING PROTEIN"/>
    <property type="match status" value="1"/>
</dbReference>
<dbReference type="Pfam" id="PF01590">
    <property type="entry name" value="GAF"/>
    <property type="match status" value="1"/>
</dbReference>
<dbReference type="Gene3D" id="3.30.450.20">
    <property type="entry name" value="PAS domain"/>
    <property type="match status" value="5"/>
</dbReference>
<feature type="domain" description="PAS" evidence="10">
    <location>
        <begin position="415"/>
        <end position="485"/>
    </location>
</feature>
<dbReference type="PROSITE" id="PS50112">
    <property type="entry name" value="PAS"/>
    <property type="match status" value="5"/>
</dbReference>
<dbReference type="Pfam" id="PF00989">
    <property type="entry name" value="PAS"/>
    <property type="match status" value="1"/>
</dbReference>
<keyword evidence="7" id="KW-0175">Coiled coil</keyword>
<dbReference type="SUPFAM" id="SSF55781">
    <property type="entry name" value="GAF domain-like"/>
    <property type="match status" value="1"/>
</dbReference>
<evidence type="ECO:0000256" key="7">
    <source>
        <dbReference type="SAM" id="Coils"/>
    </source>
</evidence>
<dbReference type="Gene3D" id="3.30.450.40">
    <property type="match status" value="1"/>
</dbReference>
<dbReference type="SUPFAM" id="SSF47384">
    <property type="entry name" value="Homodimeric domain of signal transducing histidine kinase"/>
    <property type="match status" value="1"/>
</dbReference>
<dbReference type="InterPro" id="IPR052162">
    <property type="entry name" value="Sensor_kinase/Photoreceptor"/>
</dbReference>
<dbReference type="Pfam" id="PF08448">
    <property type="entry name" value="PAS_4"/>
    <property type="match status" value="1"/>
</dbReference>
<evidence type="ECO:0000259" key="11">
    <source>
        <dbReference type="PROSITE" id="PS50113"/>
    </source>
</evidence>
<reference evidence="12 13" key="1">
    <citation type="journal article" date="2020" name="Sci. Rep.">
        <title>A novel cyanobacterial geosmin producer, revising GeoA distribution and dispersion patterns in Bacteria.</title>
        <authorList>
            <person name="Churro C."/>
            <person name="Semedo-Aguiar A.P."/>
            <person name="Silva A.D."/>
            <person name="Pereira-Leal J.B."/>
            <person name="Leite R.B."/>
        </authorList>
    </citation>
    <scope>NUCLEOTIDE SEQUENCE [LARGE SCALE GENOMIC DNA]</scope>
    <source>
        <strain evidence="12 13">IPMA8</strain>
    </source>
</reference>
<evidence type="ECO:0000259" key="10">
    <source>
        <dbReference type="PROSITE" id="PS50112"/>
    </source>
</evidence>
<evidence type="ECO:0000259" key="9">
    <source>
        <dbReference type="PROSITE" id="PS50109"/>
    </source>
</evidence>
<dbReference type="InterPro" id="IPR000700">
    <property type="entry name" value="PAS-assoc_C"/>
</dbReference>
<dbReference type="InterPro" id="IPR013767">
    <property type="entry name" value="PAS_fold"/>
</dbReference>
<protein>
    <recommendedName>
        <fullName evidence="2">histidine kinase</fullName>
        <ecNumber evidence="2">2.7.13.3</ecNumber>
    </recommendedName>
</protein>
<proteinExistence type="predicted"/>
<accession>A0ABX2CWP7</accession>
<comment type="caution">
    <text evidence="12">The sequence shown here is derived from an EMBL/GenBank/DDBJ whole genome shotgun (WGS) entry which is preliminary data.</text>
</comment>
<evidence type="ECO:0000256" key="5">
    <source>
        <dbReference type="ARBA" id="ARBA00022777"/>
    </source>
</evidence>
<dbReference type="InterPro" id="IPR036890">
    <property type="entry name" value="HATPase_C_sf"/>
</dbReference>
<gene>
    <name evidence="12" type="ORF">E5S67_01771</name>
</gene>
<dbReference type="InterPro" id="IPR013655">
    <property type="entry name" value="PAS_fold_3"/>
</dbReference>
<keyword evidence="3" id="KW-0597">Phosphoprotein</keyword>
<sequence>MQIDISIPSETLSPTRTGGNPPNLIEEVFRLYDRALGATSNGISIADATRPDKPIVYCNQAFERITGYDRSEIIGHNCRFLQGPDTDRAAVDRIRAALKEQHDCKVVLKNYRKDGTPFWNELTISPVRDSSGIVTHFIGVQSDITDRFQAEEALKQAEAKYRSIFENATEGIFQTAPDGCYLSANQALARMYGYDSPSELIAKCSAKNLYADRTRRASFIAEISKNGSLKEFESCVHRKDGSTTWISENVREVRGAGGELLYYEGTVAEIAARKQAEAALRNQEYWLKTAIDAVPDAINLTDSEGRWLIANDCALKLLGWETADYQGKTTAELAAAADPRVREILLNWQETDETTWQAGTLTSSRQIVPLPTGGSNLFEVRKVPLFNPDGSRKGLAVAGRDITQEVEADAALRDSEQRFRAIFERAAIGMVVATLEGMAIATNPAFQAMLGRSEAQLRGAGLDECTHPEDVQASRELRQQLAAGSREAYQIEKRYLRPDGSIRWGRLSASALDSSQGKPQFILQMVEDITDRKQAESALLQNEAKWRSLILNSSDMITILDASGRIVYESPSVETVLGYEPEELARQIAVDFIHPDDLPSLMSDGEKMIANPGDPIALEGRFRRADGSWCFLEGVGINLLADPAVSGIVINSRDMTARRQAEYRLSKINECFLGFTTDASDNIQRLTSLAGELLGGSCAIYSRLGGGLLRAIATWQPPPDYPLVDRAEGHICTDVCSKGSDRAVAIPDLQNTIYGKIDPAVIRYQLRSYLGQAVRLGDNYVGALCVLYTEPIAPTEADCKLIGIIAGAIGVEEERAAAADRDRQKSQELQTALHELQQTQMQLVQTEKMSSLGQVLAGIAHEINNPVGFVAGNLCHVRDYVLDLLEIVQVYQAEYPDSPAKIQQQAEDIDLEFLAKDLPKLLNSMQIGCERIVEIIQTLRNFSRADEAKIKTADIHEGLESTLLMLNSRLKAKANWQGIEVIKKYGELPQIQCHPGLLNQVFMNLLANAIDALEESSIKAKNTADTIFPTITIQTEMIDNNRICIRIKDNGSGIPEDQIVRLFDPFFTTKPVGKGTGLGLSISHQIVVEKHNGKLQCLSEPGKGTEFIIEIPIK</sequence>
<feature type="domain" description="PAC" evidence="11">
    <location>
        <begin position="102"/>
        <end position="156"/>
    </location>
</feature>
<dbReference type="InterPro" id="IPR005467">
    <property type="entry name" value="His_kinase_dom"/>
</dbReference>
<dbReference type="Gene3D" id="3.30.565.10">
    <property type="entry name" value="Histidine kinase-like ATPase, C-terminal domain"/>
    <property type="match status" value="1"/>
</dbReference>
<feature type="domain" description="PAS" evidence="10">
    <location>
        <begin position="28"/>
        <end position="101"/>
    </location>
</feature>
<dbReference type="EC" id="2.7.13.3" evidence="2"/>
<dbReference type="SUPFAM" id="SSF55874">
    <property type="entry name" value="ATPase domain of HSP90 chaperone/DNA topoisomerase II/histidine kinase"/>
    <property type="match status" value="1"/>
</dbReference>
<evidence type="ECO:0000256" key="2">
    <source>
        <dbReference type="ARBA" id="ARBA00012438"/>
    </source>
</evidence>
<dbReference type="InterPro" id="IPR003018">
    <property type="entry name" value="GAF"/>
</dbReference>
<feature type="compositionally biased region" description="Polar residues" evidence="8">
    <location>
        <begin position="8"/>
        <end position="20"/>
    </location>
</feature>
<dbReference type="InterPro" id="IPR000014">
    <property type="entry name" value="PAS"/>
</dbReference>
<dbReference type="InterPro" id="IPR003661">
    <property type="entry name" value="HisK_dim/P_dom"/>
</dbReference>
<feature type="region of interest" description="Disordered" evidence="8">
    <location>
        <begin position="1"/>
        <end position="20"/>
    </location>
</feature>
<dbReference type="InterPro" id="IPR003594">
    <property type="entry name" value="HATPase_dom"/>
</dbReference>
<name>A0ABX2CWP7_9CYAN</name>
<dbReference type="SMART" id="SM00091">
    <property type="entry name" value="PAS"/>
    <property type="match status" value="5"/>
</dbReference>
<evidence type="ECO:0000256" key="6">
    <source>
        <dbReference type="ARBA" id="ARBA00023012"/>
    </source>
</evidence>
<dbReference type="Gene3D" id="1.10.287.130">
    <property type="match status" value="1"/>
</dbReference>
<dbReference type="InterPro" id="IPR029016">
    <property type="entry name" value="GAF-like_dom_sf"/>
</dbReference>
<dbReference type="Pfam" id="PF02518">
    <property type="entry name" value="HATPase_c"/>
    <property type="match status" value="1"/>
</dbReference>
<organism evidence="12 13">
    <name type="scientific">Microcoleus asticus IPMA8</name>
    <dbReference type="NCBI Taxonomy" id="2563858"/>
    <lineage>
        <taxon>Bacteria</taxon>
        <taxon>Bacillati</taxon>
        <taxon>Cyanobacteriota</taxon>
        <taxon>Cyanophyceae</taxon>
        <taxon>Oscillatoriophycideae</taxon>
        <taxon>Oscillatoriales</taxon>
        <taxon>Microcoleaceae</taxon>
        <taxon>Microcoleus</taxon>
        <taxon>Microcoleus asticus</taxon>
    </lineage>
</organism>
<dbReference type="SMART" id="SM00387">
    <property type="entry name" value="HATPase_c"/>
    <property type="match status" value="1"/>
</dbReference>
<dbReference type="CDD" id="cd00130">
    <property type="entry name" value="PAS"/>
    <property type="match status" value="5"/>
</dbReference>
<dbReference type="InterPro" id="IPR001610">
    <property type="entry name" value="PAC"/>
</dbReference>
<dbReference type="PRINTS" id="PR00344">
    <property type="entry name" value="BCTRLSENSOR"/>
</dbReference>
<dbReference type="Pfam" id="PF13426">
    <property type="entry name" value="PAS_9"/>
    <property type="match status" value="1"/>
</dbReference>
<dbReference type="Pfam" id="PF08447">
    <property type="entry name" value="PAS_3"/>
    <property type="match status" value="2"/>
</dbReference>
<dbReference type="InterPro" id="IPR036097">
    <property type="entry name" value="HisK_dim/P_sf"/>
</dbReference>
<feature type="domain" description="Histidine kinase" evidence="9">
    <location>
        <begin position="858"/>
        <end position="1114"/>
    </location>
</feature>
<feature type="domain" description="PAC" evidence="11">
    <location>
        <begin position="489"/>
        <end position="541"/>
    </location>
</feature>
<evidence type="ECO:0000313" key="13">
    <source>
        <dbReference type="Proteomes" id="UP000702425"/>
    </source>
</evidence>
<feature type="coiled-coil region" evidence="7">
    <location>
        <begin position="819"/>
        <end position="849"/>
    </location>
</feature>
<dbReference type="SMART" id="SM00086">
    <property type="entry name" value="PAC"/>
    <property type="match status" value="4"/>
</dbReference>
<dbReference type="InterPro" id="IPR035965">
    <property type="entry name" value="PAS-like_dom_sf"/>
</dbReference>
<dbReference type="CDD" id="cd00082">
    <property type="entry name" value="HisKA"/>
    <property type="match status" value="1"/>
</dbReference>
<comment type="catalytic activity">
    <reaction evidence="1">
        <text>ATP + protein L-histidine = ADP + protein N-phospho-L-histidine.</text>
        <dbReference type="EC" id="2.7.13.3"/>
    </reaction>
</comment>
<dbReference type="PROSITE" id="PS50109">
    <property type="entry name" value="HIS_KIN"/>
    <property type="match status" value="1"/>
</dbReference>
<dbReference type="RefSeq" id="WP_172186681.1">
    <property type="nucleotide sequence ID" value="NZ_CAWPPK010000157.1"/>
</dbReference>
<evidence type="ECO:0000313" key="12">
    <source>
        <dbReference type="EMBL" id="NQE34048.1"/>
    </source>
</evidence>
<evidence type="ECO:0000256" key="1">
    <source>
        <dbReference type="ARBA" id="ARBA00000085"/>
    </source>
</evidence>
<feature type="domain" description="PAS" evidence="10">
    <location>
        <begin position="542"/>
        <end position="612"/>
    </location>
</feature>
<feature type="domain" description="PAC" evidence="11">
    <location>
        <begin position="230"/>
        <end position="282"/>
    </location>
</feature>
<keyword evidence="6" id="KW-0902">Two-component regulatory system</keyword>
<evidence type="ECO:0000256" key="4">
    <source>
        <dbReference type="ARBA" id="ARBA00022679"/>
    </source>
</evidence>
<dbReference type="PROSITE" id="PS50113">
    <property type="entry name" value="PAC"/>
    <property type="match status" value="4"/>
</dbReference>
<evidence type="ECO:0000256" key="8">
    <source>
        <dbReference type="SAM" id="MobiDB-lite"/>
    </source>
</evidence>
<dbReference type="NCBIfam" id="TIGR00229">
    <property type="entry name" value="sensory_box"/>
    <property type="match status" value="5"/>
</dbReference>
<keyword evidence="4" id="KW-0808">Transferase</keyword>
<feature type="domain" description="PAS" evidence="10">
    <location>
        <begin position="157"/>
        <end position="194"/>
    </location>
</feature>
<feature type="domain" description="PAC" evidence="11">
    <location>
        <begin position="361"/>
        <end position="414"/>
    </location>
</feature>
<dbReference type="InterPro" id="IPR004358">
    <property type="entry name" value="Sig_transdc_His_kin-like_C"/>
</dbReference>
<dbReference type="Proteomes" id="UP000702425">
    <property type="component" value="Unassembled WGS sequence"/>
</dbReference>
<dbReference type="EMBL" id="SRRZ01000024">
    <property type="protein sequence ID" value="NQE34048.1"/>
    <property type="molecule type" value="Genomic_DNA"/>
</dbReference>
<evidence type="ECO:0000256" key="3">
    <source>
        <dbReference type="ARBA" id="ARBA00022553"/>
    </source>
</evidence>